<name>A0A672K4Q0_SINGR</name>
<keyword evidence="2" id="KW-0694">RNA-binding</keyword>
<dbReference type="PANTHER" id="PTHR13976">
    <property type="entry name" value="HETEROGENEOUS NUCLEAR RIBONUCLEOPROTEIN-RELATED"/>
    <property type="match status" value="1"/>
</dbReference>
<dbReference type="Ensembl" id="ENSSGRT00000004526.1">
    <property type="protein sequence ID" value="ENSSGRP00000004168.1"/>
    <property type="gene ID" value="ENSSGRG00000002568.1"/>
</dbReference>
<protein>
    <recommendedName>
        <fullName evidence="4">RRM domain-containing protein</fullName>
    </recommendedName>
</protein>
<dbReference type="SUPFAM" id="SSF54928">
    <property type="entry name" value="RNA-binding domain, RBD"/>
    <property type="match status" value="1"/>
</dbReference>
<evidence type="ECO:0000259" key="4">
    <source>
        <dbReference type="SMART" id="SM00360"/>
    </source>
</evidence>
<evidence type="ECO:0000313" key="5">
    <source>
        <dbReference type="Ensembl" id="ENSSGRP00000004168.1"/>
    </source>
</evidence>
<evidence type="ECO:0000256" key="2">
    <source>
        <dbReference type="ARBA" id="ARBA00022884"/>
    </source>
</evidence>
<dbReference type="Proteomes" id="UP000472262">
    <property type="component" value="Unassembled WGS sequence"/>
</dbReference>
<dbReference type="Gene3D" id="3.30.70.330">
    <property type="match status" value="1"/>
</dbReference>
<feature type="domain" description="RRM" evidence="4">
    <location>
        <begin position="52"/>
        <end position="122"/>
    </location>
</feature>
<dbReference type="InParanoid" id="A0A672K4Q0"/>
<dbReference type="GO" id="GO:0003723">
    <property type="term" value="F:RNA binding"/>
    <property type="evidence" value="ECO:0007669"/>
    <property type="project" value="UniProtKB-KW"/>
</dbReference>
<reference evidence="5" key="1">
    <citation type="submission" date="2025-08" db="UniProtKB">
        <authorList>
            <consortium name="Ensembl"/>
        </authorList>
    </citation>
    <scope>IDENTIFICATION</scope>
</reference>
<feature type="region of interest" description="Disordered" evidence="3">
    <location>
        <begin position="1"/>
        <end position="29"/>
    </location>
</feature>
<keyword evidence="6" id="KW-1185">Reference proteome</keyword>
<evidence type="ECO:0000256" key="1">
    <source>
        <dbReference type="ARBA" id="ARBA00022737"/>
    </source>
</evidence>
<reference evidence="5" key="2">
    <citation type="submission" date="2025-09" db="UniProtKB">
        <authorList>
            <consortium name="Ensembl"/>
        </authorList>
    </citation>
    <scope>IDENTIFICATION</scope>
</reference>
<dbReference type="SMART" id="SM00360">
    <property type="entry name" value="RRM"/>
    <property type="match status" value="1"/>
</dbReference>
<evidence type="ECO:0000313" key="6">
    <source>
        <dbReference type="Proteomes" id="UP000472262"/>
    </source>
</evidence>
<dbReference type="InterPro" id="IPR012677">
    <property type="entry name" value="Nucleotide-bd_a/b_plait_sf"/>
</dbReference>
<keyword evidence="1" id="KW-0677">Repeat</keyword>
<accession>A0A672K4Q0</accession>
<sequence>RKSEIQIQYGRRRNETSSFTPGAEDTPRTMKSETSVFLWTANSSSISTTHNFIHMRGLPYDATGEDIVKFFVPIRLVKVLVEYGPDGRPTGEADAYFRTHQDAVLAMSKDREYIMKRYVELFLNSSASREEQ</sequence>
<dbReference type="InterPro" id="IPR050666">
    <property type="entry name" value="ESRP"/>
</dbReference>
<dbReference type="InterPro" id="IPR000504">
    <property type="entry name" value="RRM_dom"/>
</dbReference>
<organism evidence="5 6">
    <name type="scientific">Sinocyclocheilus grahami</name>
    <name type="common">Dianchi golden-line fish</name>
    <name type="synonym">Barbus grahami</name>
    <dbReference type="NCBI Taxonomy" id="75366"/>
    <lineage>
        <taxon>Eukaryota</taxon>
        <taxon>Metazoa</taxon>
        <taxon>Chordata</taxon>
        <taxon>Craniata</taxon>
        <taxon>Vertebrata</taxon>
        <taxon>Euteleostomi</taxon>
        <taxon>Actinopterygii</taxon>
        <taxon>Neopterygii</taxon>
        <taxon>Teleostei</taxon>
        <taxon>Ostariophysi</taxon>
        <taxon>Cypriniformes</taxon>
        <taxon>Cyprinidae</taxon>
        <taxon>Cyprininae</taxon>
        <taxon>Sinocyclocheilus</taxon>
    </lineage>
</organism>
<dbReference type="AlphaFoldDB" id="A0A672K4Q0"/>
<evidence type="ECO:0000256" key="3">
    <source>
        <dbReference type="SAM" id="MobiDB-lite"/>
    </source>
</evidence>
<proteinExistence type="predicted"/>
<dbReference type="InterPro" id="IPR035979">
    <property type="entry name" value="RBD_domain_sf"/>
</dbReference>